<dbReference type="EMBL" id="AP007255">
    <property type="protein sequence ID" value="BAE52833.1"/>
    <property type="molecule type" value="Genomic_DNA"/>
</dbReference>
<feature type="region of interest" description="Disordered" evidence="1">
    <location>
        <begin position="80"/>
        <end position="99"/>
    </location>
</feature>
<dbReference type="STRING" id="342108.amb4029"/>
<dbReference type="Proteomes" id="UP000007058">
    <property type="component" value="Chromosome"/>
</dbReference>
<gene>
    <name evidence="3" type="ordered locus">amb4029</name>
</gene>
<dbReference type="SUPFAM" id="SSF50199">
    <property type="entry name" value="Staphylococcal nuclease"/>
    <property type="match status" value="1"/>
</dbReference>
<dbReference type="KEGG" id="mag:amb4029"/>
<evidence type="ECO:0000313" key="4">
    <source>
        <dbReference type="Proteomes" id="UP000007058"/>
    </source>
</evidence>
<sequence>MRPMAKMIPASFSEVGREAGAERAVFHALERQLSGDFTVLWSIGTLGSQPREIDFLVLHPRFGVVVIEVKGGAVTLGNPMDSRRKWTSTTRSAGQPASIKNPYHQAVGAGMSFVSDWKAHSSVGGFFAITPLVILPHTPRPSNAEAVLEPKTEHFLFENDMAVIGTRIAEMMEKAMASGEGYKPLESAGVTSIIELYGRQHVVVEPALVEPEEETAPTSFQPPPNKRPAIVKIAGLTIATSLVVALAAVLVPRLIPASPPATQPAAAVKPPASAPPKTPQTITGVPDILDTATLSVNGQRLPLTGLRPVDLPEAKAFARTYLAQAGNVKCYMAPVGGWRCISLAKGLDIAEVFALSGFAKAAANAPDFIRNAEALARENRRGVWGAS</sequence>
<accession>Q2VZZ2</accession>
<dbReference type="Pfam" id="PF08378">
    <property type="entry name" value="NERD"/>
    <property type="match status" value="1"/>
</dbReference>
<reference evidence="3 4" key="1">
    <citation type="journal article" date="2005" name="DNA Res.">
        <title>Complete genome sequence of the facultative anaerobic magnetotactic bacterium Magnetospirillum sp. strain AMB-1.</title>
        <authorList>
            <person name="Matsunaga T."/>
            <person name="Okamura Y."/>
            <person name="Fukuda Y."/>
            <person name="Wahyudi A.T."/>
            <person name="Murase Y."/>
            <person name="Takeyama H."/>
        </authorList>
    </citation>
    <scope>NUCLEOTIDE SEQUENCE [LARGE SCALE GENOMIC DNA]</scope>
    <source>
        <strain evidence="4">ATCC 700264 / AMB-1</strain>
    </source>
</reference>
<dbReference type="InterPro" id="IPR035437">
    <property type="entry name" value="SNase_OB-fold_sf"/>
</dbReference>
<evidence type="ECO:0000256" key="1">
    <source>
        <dbReference type="SAM" id="MobiDB-lite"/>
    </source>
</evidence>
<feature type="domain" description="NERD" evidence="2">
    <location>
        <begin position="19"/>
        <end position="135"/>
    </location>
</feature>
<protein>
    <recommendedName>
        <fullName evidence="2">NERD domain-containing protein</fullName>
    </recommendedName>
</protein>
<organism evidence="3 4">
    <name type="scientific">Paramagnetospirillum magneticum (strain ATCC 700264 / AMB-1)</name>
    <name type="common">Magnetospirillum magneticum</name>
    <dbReference type="NCBI Taxonomy" id="342108"/>
    <lineage>
        <taxon>Bacteria</taxon>
        <taxon>Pseudomonadati</taxon>
        <taxon>Pseudomonadota</taxon>
        <taxon>Alphaproteobacteria</taxon>
        <taxon>Rhodospirillales</taxon>
        <taxon>Magnetospirillaceae</taxon>
        <taxon>Paramagnetospirillum</taxon>
    </lineage>
</organism>
<dbReference type="HOGENOM" id="CLU_713303_0_0_5"/>
<dbReference type="AlphaFoldDB" id="Q2VZZ2"/>
<feature type="region of interest" description="Disordered" evidence="1">
    <location>
        <begin position="261"/>
        <end position="280"/>
    </location>
</feature>
<evidence type="ECO:0000259" key="2">
    <source>
        <dbReference type="Pfam" id="PF08378"/>
    </source>
</evidence>
<dbReference type="InterPro" id="IPR011528">
    <property type="entry name" value="NERD"/>
</dbReference>
<keyword evidence="4" id="KW-1185">Reference proteome</keyword>
<name>Q2VZZ2_PARM1</name>
<proteinExistence type="predicted"/>
<evidence type="ECO:0000313" key="3">
    <source>
        <dbReference type="EMBL" id="BAE52833.1"/>
    </source>
</evidence>